<proteinExistence type="predicted"/>
<evidence type="ECO:0000313" key="2">
    <source>
        <dbReference type="EMBL" id="MDN7794834.1"/>
    </source>
</evidence>
<evidence type="ECO:0000313" key="3">
    <source>
        <dbReference type="Proteomes" id="UP001171620"/>
    </source>
</evidence>
<dbReference type="EMBL" id="JAUJRV010000004">
    <property type="protein sequence ID" value="MDN7794834.1"/>
    <property type="molecule type" value="Genomic_DNA"/>
</dbReference>
<protein>
    <submittedName>
        <fullName evidence="2">Uncharacterized protein</fullName>
    </submittedName>
</protein>
<sequence>MKQADYITGKVGEFVTWMSERLDDDTFKHAYTSRRTGARWSCESLFDAYERYLWAYGDLSGYGIPSGNSFASSLHALETLQNELTAGLAVGDNERVHRAAIGVVIWGGVTNGNRKWLNDNRNKLCHIIGRTRDVLNAGDTENPLFAEKDLRFTSGMSKVYSLVCDDFVIYDSRVAAALGRAIVQFCVERGLTEVPGGLNFAWAPAKSTPGAENPPQRNAGQDRLTFPRLTSGRIYAEWNMLASWLLTAIVDHECTRKSAFGTRIESRTQRLRALEAALFMIGYDLGGGSNMSSNPHPTTRPGRPRRQADDGQAAAEAGEWVDCETRAQGNPFEYRLGLDAIHTRRPGGKSVIRFPHSEIDETLRRLASHFGTEPFPLANSADGVRQRTVSFGLGTAYFEATGQNPPNTSRLAAVLEDIGVFEPVVLNGKRWKLRNSPPFQYKGDDSDC</sequence>
<feature type="region of interest" description="Disordered" evidence="1">
    <location>
        <begin position="289"/>
        <end position="317"/>
    </location>
</feature>
<reference evidence="2" key="1">
    <citation type="submission" date="2023-07" db="EMBL/GenBank/DDBJ databases">
        <title>A collection of bacterial strains from the Burkholderia cepacia Research Laboratory and Repository.</title>
        <authorList>
            <person name="Lipuma J."/>
            <person name="Spilker T."/>
            <person name="Caverly L."/>
        </authorList>
    </citation>
    <scope>NUCLEOTIDE SEQUENCE</scope>
    <source>
        <strain evidence="2">AU44268</strain>
    </source>
</reference>
<gene>
    <name evidence="2" type="ORF">QZM33_07625</name>
</gene>
<dbReference type="RefSeq" id="WP_155624660.1">
    <property type="nucleotide sequence ID" value="NZ_CAJMXF010000039.1"/>
</dbReference>
<comment type="caution">
    <text evidence="2">The sequence shown here is derived from an EMBL/GenBank/DDBJ whole genome shotgun (WGS) entry which is preliminary data.</text>
</comment>
<name>A0AAW7SYJ3_BURVI</name>
<organism evidence="2 3">
    <name type="scientific">Burkholderia vietnamiensis</name>
    <dbReference type="NCBI Taxonomy" id="60552"/>
    <lineage>
        <taxon>Bacteria</taxon>
        <taxon>Pseudomonadati</taxon>
        <taxon>Pseudomonadota</taxon>
        <taxon>Betaproteobacteria</taxon>
        <taxon>Burkholderiales</taxon>
        <taxon>Burkholderiaceae</taxon>
        <taxon>Burkholderia</taxon>
        <taxon>Burkholderia cepacia complex</taxon>
    </lineage>
</organism>
<dbReference type="Proteomes" id="UP001171620">
    <property type="component" value="Unassembled WGS sequence"/>
</dbReference>
<dbReference type="AlphaFoldDB" id="A0AAW7SYJ3"/>
<accession>A0AAW7SYJ3</accession>
<evidence type="ECO:0000256" key="1">
    <source>
        <dbReference type="SAM" id="MobiDB-lite"/>
    </source>
</evidence>